<dbReference type="InterPro" id="IPR001353">
    <property type="entry name" value="Proteasome_sua/b"/>
</dbReference>
<feature type="domain" description="Proteasome alpha-type subunits" evidence="7">
    <location>
        <begin position="7"/>
        <end position="29"/>
    </location>
</feature>
<dbReference type="RefSeq" id="XP_056037584.1">
    <property type="nucleotide sequence ID" value="XM_056181805.1"/>
</dbReference>
<comment type="subcellular location">
    <subcellularLocation>
        <location evidence="6">Cytoplasm</location>
    </subcellularLocation>
    <subcellularLocation>
        <location evidence="6">Nucleus</location>
    </subcellularLocation>
</comment>
<name>A0AAE9WDP7_9SCHI</name>
<evidence type="ECO:0000256" key="6">
    <source>
        <dbReference type="RuleBase" id="RU000551"/>
    </source>
</evidence>
<comment type="function">
    <text evidence="1">The proteasome is a multicatalytic proteinase complex which is characterized by its ability to cleave peptides with Arg, Phe, Tyr, Leu, and Glu adjacent to the leaving group at neutral or slightly basic pH. The proteasome has an ATP-dependent proteolytic activity.</text>
</comment>
<proteinExistence type="inferred from homology"/>
<evidence type="ECO:0000256" key="1">
    <source>
        <dbReference type="ARBA" id="ARBA00002000"/>
    </source>
</evidence>
<evidence type="ECO:0000259" key="7">
    <source>
        <dbReference type="PROSITE" id="PS00388"/>
    </source>
</evidence>
<dbReference type="PROSITE" id="PS00388">
    <property type="entry name" value="PROTEASOME_ALPHA_1"/>
    <property type="match status" value="1"/>
</dbReference>
<dbReference type="EMBL" id="CP115612">
    <property type="protein sequence ID" value="WBW73341.1"/>
    <property type="molecule type" value="Genomic_DNA"/>
</dbReference>
<dbReference type="GeneID" id="80876494"/>
<dbReference type="GO" id="GO:0005737">
    <property type="term" value="C:cytoplasm"/>
    <property type="evidence" value="ECO:0007669"/>
    <property type="project" value="UniProtKB-SubCell"/>
</dbReference>
<protein>
    <recommendedName>
        <fullName evidence="6">Proteasome subunit alpha type</fullName>
    </recommendedName>
</protein>
<dbReference type="GO" id="GO:0006511">
    <property type="term" value="P:ubiquitin-dependent protein catabolic process"/>
    <property type="evidence" value="ECO:0007669"/>
    <property type="project" value="InterPro"/>
</dbReference>
<accession>A0AAE9WDP7</accession>
<dbReference type="Gene3D" id="3.60.20.10">
    <property type="entry name" value="Glutamine Phosphoribosylpyrophosphate, subunit 1, domain 1"/>
    <property type="match status" value="1"/>
</dbReference>
<dbReference type="PROSITE" id="PS51475">
    <property type="entry name" value="PROTEASOME_ALPHA_2"/>
    <property type="match status" value="1"/>
</dbReference>
<dbReference type="SUPFAM" id="SSF56235">
    <property type="entry name" value="N-terminal nucleophile aminohydrolases (Ntn hydrolases)"/>
    <property type="match status" value="1"/>
</dbReference>
<reference evidence="8 9" key="1">
    <citation type="journal article" date="2023" name="G3 (Bethesda)">
        <title>A high-quality reference genome for the fission yeast Schizosaccharomyces osmophilus.</title>
        <authorList>
            <person name="Jia G.S."/>
            <person name="Zhang W.C."/>
            <person name="Liang Y."/>
            <person name="Liu X.H."/>
            <person name="Rhind N."/>
            <person name="Pidoux A."/>
            <person name="Brysch-Herzberg M."/>
            <person name="Du L.L."/>
        </authorList>
    </citation>
    <scope>NUCLEOTIDE SEQUENCE [LARGE SCALE GENOMIC DNA]</scope>
    <source>
        <strain evidence="8 9">CBS 15793</strain>
    </source>
</reference>
<evidence type="ECO:0000256" key="2">
    <source>
        <dbReference type="ARBA" id="ARBA00022490"/>
    </source>
</evidence>
<evidence type="ECO:0000256" key="4">
    <source>
        <dbReference type="ARBA" id="ARBA00023242"/>
    </source>
</evidence>
<evidence type="ECO:0000313" key="8">
    <source>
        <dbReference type="EMBL" id="WBW73341.1"/>
    </source>
</evidence>
<dbReference type="InterPro" id="IPR029055">
    <property type="entry name" value="Ntn_hydrolases_N"/>
</dbReference>
<dbReference type="GO" id="GO:0019773">
    <property type="term" value="C:proteasome core complex, alpha-subunit complex"/>
    <property type="evidence" value="ECO:0007669"/>
    <property type="project" value="UniProtKB-UniRule"/>
</dbReference>
<keyword evidence="4 6" id="KW-0539">Nucleus</keyword>
<dbReference type="InterPro" id="IPR023332">
    <property type="entry name" value="Proteasome_alpha-type"/>
</dbReference>
<dbReference type="Proteomes" id="UP001212411">
    <property type="component" value="Chromosome 2"/>
</dbReference>
<dbReference type="InterPro" id="IPR050115">
    <property type="entry name" value="Proteasome_alpha"/>
</dbReference>
<dbReference type="InterPro" id="IPR000426">
    <property type="entry name" value="Proteasome_asu_N"/>
</dbReference>
<evidence type="ECO:0000313" key="9">
    <source>
        <dbReference type="Proteomes" id="UP001212411"/>
    </source>
</evidence>
<keyword evidence="2 6" id="KW-0963">Cytoplasm</keyword>
<dbReference type="CDD" id="cd03751">
    <property type="entry name" value="proteasome_alpha_type_3"/>
    <property type="match status" value="1"/>
</dbReference>
<evidence type="ECO:0000256" key="5">
    <source>
        <dbReference type="PROSITE-ProRule" id="PRU00808"/>
    </source>
</evidence>
<comment type="subunit">
    <text evidence="6">The 26S proteasome consists of a 20S proteasome core and two 19S regulatory subunits.</text>
</comment>
<dbReference type="SMART" id="SM00948">
    <property type="entry name" value="Proteasome_A_N"/>
    <property type="match status" value="1"/>
</dbReference>
<dbReference type="AlphaFoldDB" id="A0AAE9WDP7"/>
<dbReference type="KEGG" id="som:SOMG_03014"/>
<dbReference type="PANTHER" id="PTHR11599">
    <property type="entry name" value="PROTEASOME SUBUNIT ALPHA/BETA"/>
    <property type="match status" value="1"/>
</dbReference>
<gene>
    <name evidence="8" type="primary">pre10</name>
    <name evidence="8" type="ORF">SOMG_03014</name>
</gene>
<comment type="similarity">
    <text evidence="5 6">Belongs to the peptidase T1A family.</text>
</comment>
<keyword evidence="9" id="KW-1185">Reference proteome</keyword>
<organism evidence="8 9">
    <name type="scientific">Schizosaccharomyces osmophilus</name>
    <dbReference type="NCBI Taxonomy" id="2545709"/>
    <lineage>
        <taxon>Eukaryota</taxon>
        <taxon>Fungi</taxon>
        <taxon>Dikarya</taxon>
        <taxon>Ascomycota</taxon>
        <taxon>Taphrinomycotina</taxon>
        <taxon>Schizosaccharomycetes</taxon>
        <taxon>Schizosaccharomycetales</taxon>
        <taxon>Schizosaccharomycetaceae</taxon>
        <taxon>Schizosaccharomyces</taxon>
    </lineage>
</organism>
<dbReference type="GO" id="GO:0005634">
    <property type="term" value="C:nucleus"/>
    <property type="evidence" value="ECO:0007669"/>
    <property type="project" value="UniProtKB-SubCell"/>
</dbReference>
<sequence length="254" mass="28130">MSSIGTGYDLGLFFSPDGRLFQAEYAYKAVENGSTCIGIKCKDGVILALEKIIISKLLKPHANTRIGSVGRHVGIATTGFIPDGMHILKRARDEANSWRDNYGSAIPGSVMADRLGNYVQLFTCYSSVRPFGVMSFVAAYDDLGPHLYMIEPNGVYWGYNGISAGKGRQIARNELEKLDFSTLKMKDAVKEAARIIYATHDEEHNKDHEIEMTWVGEETNGIHTTVPEDLLQEAEAYARRTVEGGEDEDVPMNE</sequence>
<keyword evidence="3 5" id="KW-0647">Proteasome</keyword>
<dbReference type="Pfam" id="PF10584">
    <property type="entry name" value="Proteasome_A_N"/>
    <property type="match status" value="1"/>
</dbReference>
<evidence type="ECO:0000256" key="3">
    <source>
        <dbReference type="ARBA" id="ARBA00022942"/>
    </source>
</evidence>
<dbReference type="Pfam" id="PF00227">
    <property type="entry name" value="Proteasome"/>
    <property type="match status" value="1"/>
</dbReference>
<dbReference type="FunFam" id="3.60.20.10:FF:000007">
    <property type="entry name" value="Proteasome subunit alpha type"/>
    <property type="match status" value="1"/>
</dbReference>